<keyword evidence="1" id="KW-0812">Transmembrane</keyword>
<evidence type="ECO:0000313" key="2">
    <source>
        <dbReference type="EMBL" id="MEH7828935.1"/>
    </source>
</evidence>
<protein>
    <submittedName>
        <fullName evidence="2">DUF898 family protein</fullName>
    </submittedName>
</protein>
<feature type="transmembrane region" description="Helical" evidence="1">
    <location>
        <begin position="159"/>
        <end position="180"/>
    </location>
</feature>
<comment type="caution">
    <text evidence="2">The sequence shown here is derived from an EMBL/GenBank/DDBJ whole genome shotgun (WGS) entry which is preliminary data.</text>
</comment>
<feature type="transmembrane region" description="Helical" evidence="1">
    <location>
        <begin position="72"/>
        <end position="98"/>
    </location>
</feature>
<dbReference type="RefSeq" id="WP_335423480.1">
    <property type="nucleotide sequence ID" value="NZ_JBALHR010000007.1"/>
</dbReference>
<dbReference type="EMBL" id="JBALHR010000007">
    <property type="protein sequence ID" value="MEH7828935.1"/>
    <property type="molecule type" value="Genomic_DNA"/>
</dbReference>
<dbReference type="Pfam" id="PF05987">
    <property type="entry name" value="DUF898"/>
    <property type="match status" value="1"/>
</dbReference>
<feature type="transmembrane region" description="Helical" evidence="1">
    <location>
        <begin position="238"/>
        <end position="259"/>
    </location>
</feature>
<evidence type="ECO:0000256" key="1">
    <source>
        <dbReference type="SAM" id="Phobius"/>
    </source>
</evidence>
<dbReference type="Proteomes" id="UP001431963">
    <property type="component" value="Unassembled WGS sequence"/>
</dbReference>
<keyword evidence="1" id="KW-0472">Membrane</keyword>
<feature type="transmembrane region" description="Helical" evidence="1">
    <location>
        <begin position="209"/>
        <end position="232"/>
    </location>
</feature>
<feature type="transmembrane region" description="Helical" evidence="1">
    <location>
        <begin position="286"/>
        <end position="310"/>
    </location>
</feature>
<feature type="transmembrane region" description="Helical" evidence="1">
    <location>
        <begin position="330"/>
        <end position="352"/>
    </location>
</feature>
<proteinExistence type="predicted"/>
<feature type="transmembrane region" description="Helical" evidence="1">
    <location>
        <begin position="21"/>
        <end position="42"/>
    </location>
</feature>
<gene>
    <name evidence="2" type="ORF">V6590_12305</name>
</gene>
<name>A0ABU8BW63_9RHOB</name>
<keyword evidence="1" id="KW-1133">Transmembrane helix</keyword>
<accession>A0ABU8BW63</accession>
<evidence type="ECO:0000313" key="3">
    <source>
        <dbReference type="Proteomes" id="UP001431963"/>
    </source>
</evidence>
<reference evidence="2" key="1">
    <citation type="submission" date="2024-02" db="EMBL/GenBank/DDBJ databases">
        <title>Genome sequences of strain Gemmobacter sp. JM10B15.</title>
        <authorList>
            <person name="Zhang M."/>
        </authorList>
    </citation>
    <scope>NUCLEOTIDE SEQUENCE</scope>
    <source>
        <strain evidence="2">JM10B15</strain>
    </source>
</reference>
<sequence length="399" mass="43600">MTDLNPPSYTAVSYTGTKTEIFRLALVTGLLSIVTLGIYRFWAKTRMRQHIWGATRVGQDGFEYTGTGLEKLIGFLIALVVLAVYLAVVNLGFFALGLRFVSRPTNDAEVVAQLGFIYANLFALLPLIYFAQYRAMRYRLARTRFRGIRFGMESAAAGYVWRALLLTLITALSLGLLYPLMSFRLDKYMTDRAWYGDARFEQSGRWTALYRYMIPFAAGVVVMFGGIALGAITKGGTLVTVLIFTGVATFYFGLIYYPIRAAAYLTSHRVLGGQIRFTANPSVWRIIGILIGGGIAITVIALITFGLPAWLFGQTLRTGGISQLSGPLGFGVALGIYLVGLVFFSALALAWITQPLLCHVLGTITVLNIEATDHIHQRAADKGADAEGFADALDVGAAF</sequence>
<dbReference type="InterPro" id="IPR010295">
    <property type="entry name" value="DUF898"/>
</dbReference>
<organism evidence="2 3">
    <name type="scientific">Gemmobacter denitrificans</name>
    <dbReference type="NCBI Taxonomy" id="3123040"/>
    <lineage>
        <taxon>Bacteria</taxon>
        <taxon>Pseudomonadati</taxon>
        <taxon>Pseudomonadota</taxon>
        <taxon>Alphaproteobacteria</taxon>
        <taxon>Rhodobacterales</taxon>
        <taxon>Paracoccaceae</taxon>
        <taxon>Gemmobacter</taxon>
    </lineage>
</organism>
<keyword evidence="3" id="KW-1185">Reference proteome</keyword>
<feature type="transmembrane region" description="Helical" evidence="1">
    <location>
        <begin position="110"/>
        <end position="131"/>
    </location>
</feature>